<dbReference type="Pfam" id="PF03018">
    <property type="entry name" value="Dirigent"/>
    <property type="match status" value="1"/>
</dbReference>
<dbReference type="Gramene" id="TraesARIUn03G04594600.1">
    <property type="protein sequence ID" value="TraesARIUn03G04594600.1"/>
    <property type="gene ID" value="TraesARIUn03G04594600"/>
</dbReference>
<feature type="signal peptide" evidence="1">
    <location>
        <begin position="1"/>
        <end position="24"/>
    </location>
</feature>
<proteinExistence type="inferred from homology"/>
<dbReference type="SMR" id="A0A3B6U6G2"/>
<dbReference type="Gramene" id="TraesCLE_scaffold_050800_01G000300.1">
    <property type="protein sequence ID" value="TraesCLE_scaffold_050800_01G000300.1"/>
    <property type="gene ID" value="TraesCLE_scaffold_050800_01G000300"/>
</dbReference>
<dbReference type="OrthoDB" id="590363at2759"/>
<dbReference type="Gramene" id="TraesSTAUn03G04532570.1">
    <property type="protein sequence ID" value="TraesSTAUn03G04532570.1"/>
    <property type="gene ID" value="TraesSTAUn03G04532570"/>
</dbReference>
<dbReference type="Proteomes" id="UP000019116">
    <property type="component" value="Chromosome Un"/>
</dbReference>
<feature type="chain" id="PRO_5043076874" description="Dirigent protein" evidence="1">
    <location>
        <begin position="25"/>
        <end position="188"/>
    </location>
</feature>
<evidence type="ECO:0000313" key="2">
    <source>
        <dbReference type="EnsemblPlants" id="TraesCSU02G126600.1"/>
    </source>
</evidence>
<reference evidence="2" key="1">
    <citation type="submission" date="2018-08" db="EMBL/GenBank/DDBJ databases">
        <authorList>
            <person name="Rossello M."/>
        </authorList>
    </citation>
    <scope>NUCLEOTIDE SEQUENCE [LARGE SCALE GENOMIC DNA]</scope>
    <source>
        <strain evidence="2">cv. Chinese Spring</strain>
    </source>
</reference>
<accession>A0A3B6U6G2</accession>
<dbReference type="Gramene" id="TraesPARA_EIv1.0_1499830.1">
    <property type="protein sequence ID" value="TraesPARA_EIv1.0_1499830.1.CDS"/>
    <property type="gene ID" value="TraesPARA_EIv1.0_1499830"/>
</dbReference>
<protein>
    <recommendedName>
        <fullName evidence="1">Dirigent protein</fullName>
    </recommendedName>
</protein>
<dbReference type="OMA" id="PARCEKE"/>
<dbReference type="Gramene" id="TraesCSU02G126600.1">
    <property type="protein sequence ID" value="TraesCSU02G126600.1"/>
    <property type="gene ID" value="TraesCSU02G126600"/>
</dbReference>
<dbReference type="Gramene" id="TraesROB_scaffold_012045_01G000800.1">
    <property type="protein sequence ID" value="TraesROB_scaffold_012045_01G000800.1"/>
    <property type="gene ID" value="TraesROB_scaffold_012045_01G000800"/>
</dbReference>
<dbReference type="Gramene" id="TraesLACUn03G04460130.1">
    <property type="protein sequence ID" value="TraesLACUn03G04460130.1"/>
    <property type="gene ID" value="TraesLACUn03G04460130"/>
</dbReference>
<dbReference type="GO" id="GO:0048046">
    <property type="term" value="C:apoplast"/>
    <property type="evidence" value="ECO:0007669"/>
    <property type="project" value="UniProtKB-SubCell"/>
</dbReference>
<dbReference type="EnsemblPlants" id="TraesCSU02G126600.1">
    <property type="protein sequence ID" value="TraesCSU02G126600.1"/>
    <property type="gene ID" value="TraesCSU02G126600"/>
</dbReference>
<evidence type="ECO:0000256" key="1">
    <source>
        <dbReference type="RuleBase" id="RU363099"/>
    </source>
</evidence>
<dbReference type="Gramene" id="TraesNORUn03G04558480.1">
    <property type="protein sequence ID" value="TraesNORUn03G04558480.1"/>
    <property type="gene ID" value="TraesNORUn03G04558480"/>
</dbReference>
<reference evidence="2" key="2">
    <citation type="submission" date="2018-10" db="UniProtKB">
        <authorList>
            <consortium name="EnsemblPlants"/>
        </authorList>
    </citation>
    <scope>IDENTIFICATION</scope>
</reference>
<dbReference type="Gramene" id="TraesCAD_scaffold_002795_01G000300.1">
    <property type="protein sequence ID" value="TraesCAD_scaffold_002795_01G000300.1"/>
    <property type="gene ID" value="TraesCAD_scaffold_002795_01G000300"/>
</dbReference>
<dbReference type="Gramene" id="TraesRN4D0100881700.1">
    <property type="protein sequence ID" value="TraesRN4D0100881700.1"/>
    <property type="gene ID" value="TraesRN4D0100881700"/>
</dbReference>
<dbReference type="Gramene" id="TraesMACUn03G04511440.1">
    <property type="protein sequence ID" value="TraesMACUn03G04511440.1"/>
    <property type="gene ID" value="TraesMACUn03G04511440"/>
</dbReference>
<name>A0A3B6U6G2_WHEAT</name>
<dbReference type="PaxDb" id="4565-Traes_4DL_C6D01164C.1"/>
<dbReference type="Gramene" id="TraesJULUn03G04549250.1">
    <property type="protein sequence ID" value="TraesJULUn03G04549250.1"/>
    <property type="gene ID" value="TraesJULUn03G04549250"/>
</dbReference>
<sequence length="188" mass="20403">MAIPPKNALYSLLLVSSFILGAMAVPSISCPARCEKELKWTLYARQIGGNQPNANQEEMVPSKHPATRFGSIVVNDWPVLDAPLPNATIVARARGTHTKAGPAAGDWFASLSIVFEGNRFNGSTFQVMGITDTDGEWAIVGGTKELFRADGTINHTIFRRTASENYRQLDIHAFYTPRAVDANGIAAQ</sequence>
<dbReference type="AlphaFoldDB" id="A0A3B6U6G2"/>
<comment type="similarity">
    <text evidence="1">Belongs to the plant dirigent protein family.</text>
</comment>
<keyword evidence="1" id="KW-0732">Signal</keyword>
<comment type="subcellular location">
    <subcellularLocation>
        <location evidence="1">Secreted</location>
        <location evidence="1">Extracellular space</location>
        <location evidence="1">Apoplast</location>
    </subcellularLocation>
</comment>
<keyword evidence="1" id="KW-0052">Apoplast</keyword>
<dbReference type="PANTHER" id="PTHR21495">
    <property type="entry name" value="NUCLEOPORIN-RELATED"/>
    <property type="match status" value="1"/>
</dbReference>
<keyword evidence="3" id="KW-1185">Reference proteome</keyword>
<comment type="subunit">
    <text evidence="1">Homodimer.</text>
</comment>
<evidence type="ECO:0000313" key="3">
    <source>
        <dbReference type="Proteomes" id="UP000019116"/>
    </source>
</evidence>
<dbReference type="Gramene" id="TraesJAG1D03G00574700.1">
    <property type="protein sequence ID" value="TraesJAG1D03G00574700.1"/>
    <property type="gene ID" value="TraesJAG1D03G00574700"/>
</dbReference>
<dbReference type="Gramene" id="TraesLDM6B03G03624190.1">
    <property type="protein sequence ID" value="TraesLDM6B03G03624190.1"/>
    <property type="gene ID" value="TraesLDM6B03G03624190"/>
</dbReference>
<dbReference type="Gramene" id="TraesWEE_scaffold_009794_01G000300.1">
    <property type="protein sequence ID" value="TraesWEE_scaffold_009794_01G000300.1"/>
    <property type="gene ID" value="TraesWEE_scaffold_009794_01G000300"/>
</dbReference>
<keyword evidence="1" id="KW-0964">Secreted</keyword>
<organism evidence="2">
    <name type="scientific">Triticum aestivum</name>
    <name type="common">Wheat</name>
    <dbReference type="NCBI Taxonomy" id="4565"/>
    <lineage>
        <taxon>Eukaryota</taxon>
        <taxon>Viridiplantae</taxon>
        <taxon>Streptophyta</taxon>
        <taxon>Embryophyta</taxon>
        <taxon>Tracheophyta</taxon>
        <taxon>Spermatophyta</taxon>
        <taxon>Magnoliopsida</taxon>
        <taxon>Liliopsida</taxon>
        <taxon>Poales</taxon>
        <taxon>Poaceae</taxon>
        <taxon>BOP clade</taxon>
        <taxon>Pooideae</taxon>
        <taxon>Triticodae</taxon>
        <taxon>Triticeae</taxon>
        <taxon>Triticinae</taxon>
        <taxon>Triticum</taxon>
    </lineage>
</organism>
<comment type="function">
    <text evidence="1">Dirigent proteins impart stereoselectivity on the phenoxy radical-coupling reaction, yielding optically active lignans from two molecules of coniferyl alcohol in the biosynthesis of lignans, flavonolignans, and alkaloids and thus plays a central role in plant secondary metabolism.</text>
</comment>
<dbReference type="InterPro" id="IPR004265">
    <property type="entry name" value="Dirigent"/>
</dbReference>